<evidence type="ECO:0000256" key="2">
    <source>
        <dbReference type="ARBA" id="ARBA00023043"/>
    </source>
</evidence>
<feature type="repeat" description="ANK" evidence="3">
    <location>
        <begin position="65"/>
        <end position="88"/>
    </location>
</feature>
<evidence type="ECO:0000313" key="4">
    <source>
        <dbReference type="EMBL" id="KAJ8319908.1"/>
    </source>
</evidence>
<keyword evidence="2 3" id="KW-0040">ANK repeat</keyword>
<dbReference type="PANTHER" id="PTHR24171:SF8">
    <property type="entry name" value="BRCA1-ASSOCIATED RING DOMAIN PROTEIN 1"/>
    <property type="match status" value="1"/>
</dbReference>
<dbReference type="EMBL" id="JARBDR010000141">
    <property type="protein sequence ID" value="KAJ8319908.1"/>
    <property type="molecule type" value="Genomic_DNA"/>
</dbReference>
<dbReference type="InterPro" id="IPR002110">
    <property type="entry name" value="Ankyrin_rpt"/>
</dbReference>
<dbReference type="InterPro" id="IPR036770">
    <property type="entry name" value="Ankyrin_rpt-contain_sf"/>
</dbReference>
<gene>
    <name evidence="4" type="ORF">KUTeg_001495</name>
</gene>
<reference evidence="4 5" key="1">
    <citation type="submission" date="2022-12" db="EMBL/GenBank/DDBJ databases">
        <title>Chromosome-level genome of Tegillarca granosa.</title>
        <authorList>
            <person name="Kim J."/>
        </authorList>
    </citation>
    <scope>NUCLEOTIDE SEQUENCE [LARGE SCALE GENOMIC DNA]</scope>
    <source>
        <strain evidence="4">Teg-2019</strain>
        <tissue evidence="4">Adductor muscle</tissue>
    </source>
</reference>
<keyword evidence="1" id="KW-0677">Repeat</keyword>
<sequence>MSVSVINQSTRAYTIAKAANITENDLNTRDSNGRTVLFYAARYGKAQAVKNLLNAGSDPNIHDVEESTPLHEAVERCHTEVVKILIKNVNTDINAKNKLGQTPLIKAVGQSLEEPDSAGKTPVSCRHGGRAGKMCGLFT</sequence>
<evidence type="ECO:0000256" key="1">
    <source>
        <dbReference type="ARBA" id="ARBA00022737"/>
    </source>
</evidence>
<evidence type="ECO:0000256" key="3">
    <source>
        <dbReference type="PROSITE-ProRule" id="PRU00023"/>
    </source>
</evidence>
<organism evidence="4 5">
    <name type="scientific">Tegillarca granosa</name>
    <name type="common">Malaysian cockle</name>
    <name type="synonym">Anadara granosa</name>
    <dbReference type="NCBI Taxonomy" id="220873"/>
    <lineage>
        <taxon>Eukaryota</taxon>
        <taxon>Metazoa</taxon>
        <taxon>Spiralia</taxon>
        <taxon>Lophotrochozoa</taxon>
        <taxon>Mollusca</taxon>
        <taxon>Bivalvia</taxon>
        <taxon>Autobranchia</taxon>
        <taxon>Pteriomorphia</taxon>
        <taxon>Arcoida</taxon>
        <taxon>Arcoidea</taxon>
        <taxon>Arcidae</taxon>
        <taxon>Tegillarca</taxon>
    </lineage>
</organism>
<accession>A0ABQ9FRK8</accession>
<dbReference type="Proteomes" id="UP001217089">
    <property type="component" value="Unassembled WGS sequence"/>
</dbReference>
<dbReference type="Gene3D" id="1.25.40.20">
    <property type="entry name" value="Ankyrin repeat-containing domain"/>
    <property type="match status" value="2"/>
</dbReference>
<feature type="repeat" description="ANK" evidence="3">
    <location>
        <begin position="32"/>
        <end position="64"/>
    </location>
</feature>
<dbReference type="Pfam" id="PF12796">
    <property type="entry name" value="Ank_2"/>
    <property type="match status" value="1"/>
</dbReference>
<dbReference type="SMART" id="SM00248">
    <property type="entry name" value="ANK"/>
    <property type="match status" value="2"/>
</dbReference>
<dbReference type="PROSITE" id="PS50297">
    <property type="entry name" value="ANK_REP_REGION"/>
    <property type="match status" value="2"/>
</dbReference>
<dbReference type="PROSITE" id="PS50088">
    <property type="entry name" value="ANK_REPEAT"/>
    <property type="match status" value="2"/>
</dbReference>
<proteinExistence type="predicted"/>
<comment type="caution">
    <text evidence="4">The sequence shown here is derived from an EMBL/GenBank/DDBJ whole genome shotgun (WGS) entry which is preliminary data.</text>
</comment>
<evidence type="ECO:0000313" key="5">
    <source>
        <dbReference type="Proteomes" id="UP001217089"/>
    </source>
</evidence>
<name>A0ABQ9FRK8_TEGGR</name>
<dbReference type="PANTHER" id="PTHR24171">
    <property type="entry name" value="ANKYRIN REPEAT DOMAIN-CONTAINING PROTEIN 39-RELATED"/>
    <property type="match status" value="1"/>
</dbReference>
<keyword evidence="5" id="KW-1185">Reference proteome</keyword>
<protein>
    <submittedName>
        <fullName evidence="4">Uncharacterized protein</fullName>
    </submittedName>
</protein>
<dbReference type="SUPFAM" id="SSF48403">
    <property type="entry name" value="Ankyrin repeat"/>
    <property type="match status" value="1"/>
</dbReference>